<evidence type="ECO:0000313" key="9">
    <source>
        <dbReference type="EMBL" id="EFR43362.1"/>
    </source>
</evidence>
<keyword evidence="2 8" id="KW-0813">Transport</keyword>
<organism evidence="9 10">
    <name type="scientific">Dialister micraerophilus UPII 345-E</name>
    <dbReference type="NCBI Taxonomy" id="910314"/>
    <lineage>
        <taxon>Bacteria</taxon>
        <taxon>Bacillati</taxon>
        <taxon>Bacillota</taxon>
        <taxon>Negativicutes</taxon>
        <taxon>Veillonellales</taxon>
        <taxon>Veillonellaceae</taxon>
        <taxon>Dialister</taxon>
    </lineage>
</organism>
<keyword evidence="6 8" id="KW-0139">CF(1)</keyword>
<comment type="subcellular location">
    <subcellularLocation>
        <location evidence="8">Cell membrane</location>
        <topology evidence="8">Peripheral membrane protein</topology>
    </subcellularLocation>
    <subcellularLocation>
        <location evidence="1">Membrane</location>
    </subcellularLocation>
</comment>
<evidence type="ECO:0000256" key="2">
    <source>
        <dbReference type="ARBA" id="ARBA00022448"/>
    </source>
</evidence>
<dbReference type="SUPFAM" id="SSF47928">
    <property type="entry name" value="N-terminal domain of the delta subunit of the F1F0-ATP synthase"/>
    <property type="match status" value="1"/>
</dbReference>
<dbReference type="Gene3D" id="1.10.520.20">
    <property type="entry name" value="N-terminal domain of the delta subunit of the F1F0-ATP synthase"/>
    <property type="match status" value="1"/>
</dbReference>
<dbReference type="NCBIfam" id="TIGR01145">
    <property type="entry name" value="ATP_synt_delta"/>
    <property type="match status" value="1"/>
</dbReference>
<dbReference type="PROSITE" id="PS00389">
    <property type="entry name" value="ATPASE_DELTA"/>
    <property type="match status" value="1"/>
</dbReference>
<dbReference type="OrthoDB" id="9802471at2"/>
<evidence type="ECO:0000256" key="5">
    <source>
        <dbReference type="ARBA" id="ARBA00023136"/>
    </source>
</evidence>
<dbReference type="GO" id="GO:0046933">
    <property type="term" value="F:proton-transporting ATP synthase activity, rotational mechanism"/>
    <property type="evidence" value="ECO:0007669"/>
    <property type="project" value="UniProtKB-UniRule"/>
</dbReference>
<dbReference type="eggNOG" id="COG0712">
    <property type="taxonomic scope" value="Bacteria"/>
</dbReference>
<dbReference type="PANTHER" id="PTHR11910">
    <property type="entry name" value="ATP SYNTHASE DELTA CHAIN"/>
    <property type="match status" value="1"/>
</dbReference>
<keyword evidence="4 8" id="KW-0406">Ion transport</keyword>
<reference evidence="9 10" key="1">
    <citation type="submission" date="2010-11" db="EMBL/GenBank/DDBJ databases">
        <authorList>
            <person name="Durkin A.S."/>
            <person name="Madupu R."/>
            <person name="Torralba M."/>
            <person name="Gillis M."/>
            <person name="Methe B."/>
            <person name="Sutton G."/>
            <person name="Nelson K.E."/>
        </authorList>
    </citation>
    <scope>NUCLEOTIDE SEQUENCE [LARGE SCALE GENOMIC DNA]</scope>
    <source>
        <strain evidence="9 10">UPII 345-E</strain>
    </source>
</reference>
<keyword evidence="9" id="KW-0378">Hydrolase</keyword>
<dbReference type="AlphaFoldDB" id="E4L721"/>
<dbReference type="GO" id="GO:0045259">
    <property type="term" value="C:proton-transporting ATP synthase complex"/>
    <property type="evidence" value="ECO:0007669"/>
    <property type="project" value="UniProtKB-KW"/>
</dbReference>
<evidence type="ECO:0000313" key="10">
    <source>
        <dbReference type="Proteomes" id="UP000004594"/>
    </source>
</evidence>
<evidence type="ECO:0000256" key="1">
    <source>
        <dbReference type="ARBA" id="ARBA00004370"/>
    </source>
</evidence>
<accession>E4L721</accession>
<comment type="caution">
    <text evidence="9">The sequence shown here is derived from an EMBL/GenBank/DDBJ whole genome shotgun (WGS) entry which is preliminary data.</text>
</comment>
<name>E4L721_9FIRM</name>
<comment type="function">
    <text evidence="8">This protein is part of the stalk that links CF(0) to CF(1). It either transmits conformational changes from CF(0) to CF(1) or is implicated in proton conduction.</text>
</comment>
<dbReference type="InterPro" id="IPR000711">
    <property type="entry name" value="ATPase_OSCP/dsu"/>
</dbReference>
<sequence>MIMDKNVILAKKYGRAIYDIAAETQSLESIGNDLKLIADTLKENAELSNLLTHPILAKNIKKNTIESLFTDKVSTLVLNFCYVVIDKEHMNLFGDMVEIYNNLACHGLGMEEAIVTTAVPLTDEQAEMIKEKLGAQLGCKIILKQKVDAALIGGFTIQVGDRLIDGSVVRQLNALKAMMIQ</sequence>
<gene>
    <name evidence="8 9" type="primary">atpH</name>
    <name evidence="9" type="ORF">HMPREF9220_1313</name>
</gene>
<dbReference type="PRINTS" id="PR00125">
    <property type="entry name" value="ATPASEDELTA"/>
</dbReference>
<evidence type="ECO:0000256" key="3">
    <source>
        <dbReference type="ARBA" id="ARBA00022781"/>
    </source>
</evidence>
<keyword evidence="5 8" id="KW-0472">Membrane</keyword>
<evidence type="ECO:0000256" key="7">
    <source>
        <dbReference type="ARBA" id="ARBA00023310"/>
    </source>
</evidence>
<dbReference type="Pfam" id="PF00213">
    <property type="entry name" value="OSCP"/>
    <property type="match status" value="1"/>
</dbReference>
<proteinExistence type="inferred from homology"/>
<dbReference type="InterPro" id="IPR026015">
    <property type="entry name" value="ATP_synth_OSCP/delta_N_sf"/>
</dbReference>
<protein>
    <recommendedName>
        <fullName evidence="8">ATP synthase subunit delta</fullName>
    </recommendedName>
    <alternativeName>
        <fullName evidence="8">ATP synthase F(1) sector subunit delta</fullName>
    </alternativeName>
    <alternativeName>
        <fullName evidence="8">F-type ATPase subunit delta</fullName>
        <shortName evidence="8">F-ATPase subunit delta</shortName>
    </alternativeName>
</protein>
<dbReference type="GO" id="GO:0016787">
    <property type="term" value="F:hydrolase activity"/>
    <property type="evidence" value="ECO:0007669"/>
    <property type="project" value="UniProtKB-KW"/>
</dbReference>
<dbReference type="EMBL" id="AENT01000001">
    <property type="protein sequence ID" value="EFR43362.1"/>
    <property type="molecule type" value="Genomic_DNA"/>
</dbReference>
<dbReference type="HAMAP" id="MF_01416">
    <property type="entry name" value="ATP_synth_delta_bact"/>
    <property type="match status" value="1"/>
</dbReference>
<evidence type="ECO:0000256" key="4">
    <source>
        <dbReference type="ARBA" id="ARBA00023065"/>
    </source>
</evidence>
<dbReference type="GO" id="GO:0005886">
    <property type="term" value="C:plasma membrane"/>
    <property type="evidence" value="ECO:0007669"/>
    <property type="project" value="UniProtKB-SubCell"/>
</dbReference>
<dbReference type="Proteomes" id="UP000004594">
    <property type="component" value="Unassembled WGS sequence"/>
</dbReference>
<comment type="function">
    <text evidence="8">F(1)F(0) ATP synthase produces ATP from ADP in the presence of a proton or sodium gradient. F-type ATPases consist of two structural domains, F(1) containing the extramembraneous catalytic core and F(0) containing the membrane proton channel, linked together by a central stalk and a peripheral stalk. During catalysis, ATP synthesis in the catalytic domain of F(1) is coupled via a rotary mechanism of the central stalk subunits to proton translocation.</text>
</comment>
<keyword evidence="3 8" id="KW-0375">Hydrogen ion transport</keyword>
<evidence type="ECO:0000256" key="8">
    <source>
        <dbReference type="HAMAP-Rule" id="MF_01416"/>
    </source>
</evidence>
<comment type="similarity">
    <text evidence="8">Belongs to the ATPase delta chain family.</text>
</comment>
<evidence type="ECO:0000256" key="6">
    <source>
        <dbReference type="ARBA" id="ARBA00023196"/>
    </source>
</evidence>
<dbReference type="InterPro" id="IPR020781">
    <property type="entry name" value="ATPase_OSCP/d_CS"/>
</dbReference>
<keyword evidence="8" id="KW-1003">Cell membrane</keyword>
<keyword evidence="7 8" id="KW-0066">ATP synthesis</keyword>